<accession>A0A329VEA4</accession>
<comment type="caution">
    <text evidence="1">The sequence shown here is derived from an EMBL/GenBank/DDBJ whole genome shotgun (WGS) entry which is preliminary data.</text>
</comment>
<evidence type="ECO:0000313" key="2">
    <source>
        <dbReference type="Proteomes" id="UP000250870"/>
    </source>
</evidence>
<name>A0A329VEA4_9GAMM</name>
<proteinExistence type="predicted"/>
<organism evidence="1 2">
    <name type="scientific">Photorhabdus laumondii subsp. clarkei</name>
    <dbReference type="NCBI Taxonomy" id="2029685"/>
    <lineage>
        <taxon>Bacteria</taxon>
        <taxon>Pseudomonadati</taxon>
        <taxon>Pseudomonadota</taxon>
        <taxon>Gammaproteobacteria</taxon>
        <taxon>Enterobacterales</taxon>
        <taxon>Morganellaceae</taxon>
        <taxon>Photorhabdus</taxon>
    </lineage>
</organism>
<evidence type="ECO:0000313" key="1">
    <source>
        <dbReference type="EMBL" id="RAW90540.1"/>
    </source>
</evidence>
<reference evidence="1 2" key="1">
    <citation type="journal article" date="2018" name="Int. J. Syst. Evol. Microbiol.">
        <title>Whole-genome-based revisit of Photorhabdus phylogeny: proposal for the elevation of most Photorhabdus subspecies to the species level and description of one novel species Photorhabdus bodei sp. nov., and one novel subspecies Photorhabdus laumondii subsp. clarkei subsp. nov.</title>
        <authorList>
            <person name="Machado R.A.R."/>
            <person name="Wuthrich D."/>
            <person name="Kuhnert P."/>
            <person name="Arce C.C.M."/>
            <person name="Thonen L."/>
            <person name="Ruiz C."/>
            <person name="Zhang X."/>
            <person name="Robert C.A.M."/>
            <person name="Karimi J."/>
            <person name="Kamali S."/>
            <person name="Ma J."/>
            <person name="Bruggmann R."/>
            <person name="Erb M."/>
        </authorList>
    </citation>
    <scope>NUCLEOTIDE SEQUENCE [LARGE SCALE GENOMIC DNA]</scope>
    <source>
        <strain evidence="1 2">BOJ-47</strain>
    </source>
</reference>
<dbReference type="AlphaFoldDB" id="A0A329VEA4"/>
<dbReference type="Proteomes" id="UP000250870">
    <property type="component" value="Unassembled WGS sequence"/>
</dbReference>
<sequence length="59" mass="6783">MRLKTPIALCKSDLDLFEDQLSRTNKRKARVSTIGVEKPAAHHKQEERCKANYVTPVIF</sequence>
<protein>
    <submittedName>
        <fullName evidence="1">Uncharacterized protein</fullName>
    </submittedName>
</protein>
<dbReference type="RefSeq" id="WP_113025884.1">
    <property type="nucleotide sequence ID" value="NZ_CAWNWQ010000015.1"/>
</dbReference>
<gene>
    <name evidence="1" type="ORF">CKY01_12200</name>
</gene>
<dbReference type="EMBL" id="NSCI01000015">
    <property type="protein sequence ID" value="RAW90540.1"/>
    <property type="molecule type" value="Genomic_DNA"/>
</dbReference>